<keyword evidence="5" id="KW-0808">Transferase</keyword>
<gene>
    <name evidence="15" type="primary">treP</name>
    <name evidence="15" type="ORF">ENKO_32590</name>
</gene>
<evidence type="ECO:0000256" key="7">
    <source>
        <dbReference type="ARBA" id="ARBA00022692"/>
    </source>
</evidence>
<dbReference type="SUPFAM" id="SSF55604">
    <property type="entry name" value="Glucose permease domain IIB"/>
    <property type="match status" value="1"/>
</dbReference>
<protein>
    <submittedName>
        <fullName evidence="15">PTS system trehalose-specific EIIBC component</fullName>
    </submittedName>
</protein>
<dbReference type="Pfam" id="PF02378">
    <property type="entry name" value="PTS_EIIC"/>
    <property type="match status" value="1"/>
</dbReference>
<feature type="transmembrane region" description="Helical" evidence="12">
    <location>
        <begin position="152"/>
        <end position="173"/>
    </location>
</feature>
<dbReference type="PROSITE" id="PS51103">
    <property type="entry name" value="PTS_EIIC_TYPE_1"/>
    <property type="match status" value="1"/>
</dbReference>
<feature type="domain" description="PTS EIIC type-1" evidence="14">
    <location>
        <begin position="106"/>
        <end position="474"/>
    </location>
</feature>
<dbReference type="EMBL" id="AP024590">
    <property type="protein sequence ID" value="BCU56665.1"/>
    <property type="molecule type" value="Genomic_DNA"/>
</dbReference>
<dbReference type="InterPro" id="IPR003352">
    <property type="entry name" value="PTS_EIIC"/>
</dbReference>
<evidence type="ECO:0000256" key="6">
    <source>
        <dbReference type="ARBA" id="ARBA00022683"/>
    </source>
</evidence>
<dbReference type="CDD" id="cd00212">
    <property type="entry name" value="PTS_IIB_glc"/>
    <property type="match status" value="1"/>
</dbReference>
<dbReference type="GO" id="GO:0009401">
    <property type="term" value="P:phosphoenolpyruvate-dependent sugar phosphotransferase system"/>
    <property type="evidence" value="ECO:0007669"/>
    <property type="project" value="UniProtKB-KW"/>
</dbReference>
<feature type="active site" description="Phosphocysteine intermediate; for EIIB activity" evidence="11">
    <location>
        <position position="28"/>
    </location>
</feature>
<dbReference type="GO" id="GO:0015771">
    <property type="term" value="P:trehalose transport"/>
    <property type="evidence" value="ECO:0007669"/>
    <property type="project" value="TreeGrafter"/>
</dbReference>
<evidence type="ECO:0000256" key="3">
    <source>
        <dbReference type="ARBA" id="ARBA00022475"/>
    </source>
</evidence>
<feature type="transmembrane region" description="Helical" evidence="12">
    <location>
        <begin position="436"/>
        <end position="458"/>
    </location>
</feature>
<evidence type="ECO:0000256" key="9">
    <source>
        <dbReference type="ARBA" id="ARBA00022989"/>
    </source>
</evidence>
<evidence type="ECO:0000259" key="13">
    <source>
        <dbReference type="PROSITE" id="PS51098"/>
    </source>
</evidence>
<dbReference type="InterPro" id="IPR036878">
    <property type="entry name" value="Glu_permease_IIB"/>
</dbReference>
<dbReference type="PROSITE" id="PS51098">
    <property type="entry name" value="PTS_EIIB_TYPE_1"/>
    <property type="match status" value="1"/>
</dbReference>
<dbReference type="InterPro" id="IPR050558">
    <property type="entry name" value="PTS_Sugar-Specific_Components"/>
</dbReference>
<accession>A0AA86IUZ4</accession>
<dbReference type="PANTHER" id="PTHR30175:SF4">
    <property type="entry name" value="PTS SYSTEM TREHALOSE-SPECIFIC EIIBC COMPONENT"/>
    <property type="match status" value="1"/>
</dbReference>
<dbReference type="Gene3D" id="3.30.1360.60">
    <property type="entry name" value="Glucose permease domain IIB"/>
    <property type="match status" value="1"/>
</dbReference>
<keyword evidence="2" id="KW-0813">Transport</keyword>
<proteinExistence type="predicted"/>
<evidence type="ECO:0000256" key="4">
    <source>
        <dbReference type="ARBA" id="ARBA00022597"/>
    </source>
</evidence>
<dbReference type="InterPro" id="IPR018113">
    <property type="entry name" value="PTrfase_EIIB_Cys"/>
</dbReference>
<feature type="transmembrane region" description="Helical" evidence="12">
    <location>
        <begin position="395"/>
        <end position="416"/>
    </location>
</feature>
<evidence type="ECO:0000313" key="16">
    <source>
        <dbReference type="Proteomes" id="UP000682928"/>
    </source>
</evidence>
<feature type="transmembrane region" description="Helical" evidence="12">
    <location>
        <begin position="292"/>
        <end position="316"/>
    </location>
</feature>
<keyword evidence="4" id="KW-0762">Sugar transport</keyword>
<organism evidence="15 16">
    <name type="scientific">Enterobacter kobei</name>
    <dbReference type="NCBI Taxonomy" id="208224"/>
    <lineage>
        <taxon>Bacteria</taxon>
        <taxon>Pseudomonadati</taxon>
        <taxon>Pseudomonadota</taxon>
        <taxon>Gammaproteobacteria</taxon>
        <taxon>Enterobacterales</taxon>
        <taxon>Enterobacteriaceae</taxon>
        <taxon>Enterobacter</taxon>
        <taxon>Enterobacter cloacae complex</taxon>
    </lineage>
</organism>
<sequence>MKGTLEDHAGSLLTLIGGNNNIISMGHCLTRLRLVLHDEKLINIPQLEKCELVKGCFNANGQFQIIIGPGLVDKVYEELSRQRGNNPTPVQAAPVKRGNILQLLIKNLADIFIPVLPAIVASGLLLGLNNILVNPGLFFDDPLIKHYPSWQGVSGIISLIANTSFLFLPALIGWSAVKKFGGNPVLGIVLGLLLIHPDLMSAQQFSKTPDQVQYWSIMGFALKKVAYQGQVITVLLCAWLLARTERLLARIVPDMIQVIVVAPVTLLVTGFAAFLVIGPLTMLLGNGMTNSILWLFEVAPGLAGGVFAFILSPLVVTGMHHLFLGVNLQMIGTLGYTTLWPIQVMASLAQGMGAMTIFFLVRNKKMQGVAAIAAVSAWLGVTEPAIFGVNLRYRFPFIAAMCGAGIAGSIVASYQVKAPSIGISGLPGFLSVSTEYWMLYFIAMGTSVFFTGLFTLLLSRTRWFRQALSPEEAG</sequence>
<dbReference type="Proteomes" id="UP000682928">
    <property type="component" value="Chromosome"/>
</dbReference>
<keyword evidence="9 12" id="KW-1133">Transmembrane helix</keyword>
<dbReference type="InterPro" id="IPR001996">
    <property type="entry name" value="PTS_IIB_1"/>
</dbReference>
<evidence type="ECO:0000256" key="1">
    <source>
        <dbReference type="ARBA" id="ARBA00004651"/>
    </source>
</evidence>
<evidence type="ECO:0000256" key="11">
    <source>
        <dbReference type="PROSITE-ProRule" id="PRU00421"/>
    </source>
</evidence>
<reference evidence="15" key="1">
    <citation type="submission" date="2021-04" db="EMBL/GenBank/DDBJ databases">
        <title>Difference and commonality of drug resistance evolution in various bacteria. and drug sensitivity profiles.</title>
        <authorList>
            <person name="Maeda T."/>
            <person name="Shibai A."/>
            <person name="Kawada K."/>
            <person name="Kotani H."/>
            <person name="Tarusawa Y."/>
            <person name="Tanabe K."/>
            <person name="Furusawa C."/>
        </authorList>
    </citation>
    <scope>NUCLEOTIDE SEQUENCE</scope>
    <source>
        <strain evidence="15">JCM 8580</strain>
    </source>
</reference>
<keyword evidence="6" id="KW-0598">Phosphotransferase system</keyword>
<keyword evidence="3" id="KW-1003">Cell membrane</keyword>
<dbReference type="PANTHER" id="PTHR30175">
    <property type="entry name" value="PHOSPHOTRANSFERASE SYSTEM TRANSPORT PROTEIN"/>
    <property type="match status" value="1"/>
</dbReference>
<keyword evidence="8" id="KW-0418">Kinase</keyword>
<feature type="transmembrane region" description="Helical" evidence="12">
    <location>
        <begin position="185"/>
        <end position="205"/>
    </location>
</feature>
<dbReference type="GO" id="GO:0008982">
    <property type="term" value="F:protein-N(PI)-phosphohistidine-sugar phosphotransferase activity"/>
    <property type="evidence" value="ECO:0007669"/>
    <property type="project" value="InterPro"/>
</dbReference>
<dbReference type="Pfam" id="PF00367">
    <property type="entry name" value="PTS_EIIB"/>
    <property type="match status" value="1"/>
</dbReference>
<evidence type="ECO:0000256" key="10">
    <source>
        <dbReference type="ARBA" id="ARBA00023136"/>
    </source>
</evidence>
<evidence type="ECO:0000256" key="5">
    <source>
        <dbReference type="ARBA" id="ARBA00022679"/>
    </source>
</evidence>
<dbReference type="PROSITE" id="PS01035">
    <property type="entry name" value="PTS_EIIB_TYPE_1_CYS"/>
    <property type="match status" value="1"/>
</dbReference>
<dbReference type="RefSeq" id="WP_088220174.1">
    <property type="nucleotide sequence ID" value="NZ_AP024590.1"/>
</dbReference>
<dbReference type="GO" id="GO:0016301">
    <property type="term" value="F:kinase activity"/>
    <property type="evidence" value="ECO:0007669"/>
    <property type="project" value="UniProtKB-KW"/>
</dbReference>
<dbReference type="FunFam" id="3.30.1360.60:FF:000001">
    <property type="entry name" value="PTS system glucose-specific IIBC component PtsG"/>
    <property type="match status" value="1"/>
</dbReference>
<dbReference type="AlphaFoldDB" id="A0AA86IUZ4"/>
<feature type="transmembrane region" description="Helical" evidence="12">
    <location>
        <begin position="111"/>
        <end position="132"/>
    </location>
</feature>
<name>A0AA86IUZ4_9ENTR</name>
<feature type="transmembrane region" description="Helical" evidence="12">
    <location>
        <begin position="367"/>
        <end position="388"/>
    </location>
</feature>
<evidence type="ECO:0000256" key="2">
    <source>
        <dbReference type="ARBA" id="ARBA00022448"/>
    </source>
</evidence>
<feature type="transmembrane region" description="Helical" evidence="12">
    <location>
        <begin position="254"/>
        <end position="280"/>
    </location>
</feature>
<dbReference type="InterPro" id="IPR013013">
    <property type="entry name" value="PTS_EIIC_1"/>
</dbReference>
<comment type="subcellular location">
    <subcellularLocation>
        <location evidence="1">Cell membrane</location>
        <topology evidence="1">Multi-pass membrane protein</topology>
    </subcellularLocation>
</comment>
<feature type="transmembrane region" description="Helical" evidence="12">
    <location>
        <begin position="225"/>
        <end position="242"/>
    </location>
</feature>
<feature type="domain" description="PTS EIIB type-1" evidence="13">
    <location>
        <begin position="6"/>
        <end position="89"/>
    </location>
</feature>
<evidence type="ECO:0000256" key="12">
    <source>
        <dbReference type="SAM" id="Phobius"/>
    </source>
</evidence>
<evidence type="ECO:0000256" key="8">
    <source>
        <dbReference type="ARBA" id="ARBA00022777"/>
    </source>
</evidence>
<dbReference type="GO" id="GO:0090589">
    <property type="term" value="F:protein-phosphocysteine-trehalose phosphotransferase system transporter activity"/>
    <property type="evidence" value="ECO:0007669"/>
    <property type="project" value="TreeGrafter"/>
</dbReference>
<evidence type="ECO:0000313" key="15">
    <source>
        <dbReference type="EMBL" id="BCU56665.1"/>
    </source>
</evidence>
<dbReference type="GO" id="GO:0005886">
    <property type="term" value="C:plasma membrane"/>
    <property type="evidence" value="ECO:0007669"/>
    <property type="project" value="UniProtKB-SubCell"/>
</dbReference>
<keyword evidence="10 12" id="KW-0472">Membrane</keyword>
<evidence type="ECO:0000259" key="14">
    <source>
        <dbReference type="PROSITE" id="PS51103"/>
    </source>
</evidence>
<keyword evidence="7 12" id="KW-0812">Transmembrane</keyword>